<dbReference type="OrthoDB" id="793442at2"/>
<feature type="signal peptide" evidence="1">
    <location>
        <begin position="1"/>
        <end position="19"/>
    </location>
</feature>
<evidence type="ECO:0000313" key="2">
    <source>
        <dbReference type="EMBL" id="RKD90175.1"/>
    </source>
</evidence>
<keyword evidence="1" id="KW-0732">Signal</keyword>
<dbReference type="EMBL" id="RAPN01000001">
    <property type="protein sequence ID" value="RKD90175.1"/>
    <property type="molecule type" value="Genomic_DNA"/>
</dbReference>
<feature type="chain" id="PRO_5019581482" evidence="1">
    <location>
        <begin position="20"/>
        <end position="156"/>
    </location>
</feature>
<protein>
    <submittedName>
        <fullName evidence="2">Uncharacterized protein</fullName>
    </submittedName>
</protein>
<name>A0A419W3Z9_9BACT</name>
<dbReference type="Proteomes" id="UP000283387">
    <property type="component" value="Unassembled WGS sequence"/>
</dbReference>
<sequence length="156" mass="17198">MKNFIFLFVLAGLQMGAFAQDFSKLADIKLVKAEDYKSVEEQVGKCADYILGQALEANELGKVQCLQFIMRWMEGTPDYTFGIGPDFVDFCGKDLNLSGVYMAALTSAAVSEKFEDKSSEQLSANAREIFLDYCADPAHGVKPNKAVKNALKSRNS</sequence>
<keyword evidence="3" id="KW-1185">Reference proteome</keyword>
<proteinExistence type="predicted"/>
<evidence type="ECO:0000256" key="1">
    <source>
        <dbReference type="SAM" id="SignalP"/>
    </source>
</evidence>
<comment type="caution">
    <text evidence="2">The sequence shown here is derived from an EMBL/GenBank/DDBJ whole genome shotgun (WGS) entry which is preliminary data.</text>
</comment>
<reference evidence="2 3" key="1">
    <citation type="submission" date="2018-09" db="EMBL/GenBank/DDBJ databases">
        <title>Genomic Encyclopedia of Archaeal and Bacterial Type Strains, Phase II (KMG-II): from individual species to whole genera.</title>
        <authorList>
            <person name="Goeker M."/>
        </authorList>
    </citation>
    <scope>NUCLEOTIDE SEQUENCE [LARGE SCALE GENOMIC DNA]</scope>
    <source>
        <strain evidence="2 3">DSM 27148</strain>
    </source>
</reference>
<dbReference type="AlphaFoldDB" id="A0A419W3Z9"/>
<accession>A0A419W3Z9</accession>
<evidence type="ECO:0000313" key="3">
    <source>
        <dbReference type="Proteomes" id="UP000283387"/>
    </source>
</evidence>
<dbReference type="RefSeq" id="WP_120271600.1">
    <property type="nucleotide sequence ID" value="NZ_RAPN01000001.1"/>
</dbReference>
<gene>
    <name evidence="2" type="ORF">BC643_0511</name>
</gene>
<organism evidence="2 3">
    <name type="scientific">Mangrovibacterium diazotrophicum</name>
    <dbReference type="NCBI Taxonomy" id="1261403"/>
    <lineage>
        <taxon>Bacteria</taxon>
        <taxon>Pseudomonadati</taxon>
        <taxon>Bacteroidota</taxon>
        <taxon>Bacteroidia</taxon>
        <taxon>Marinilabiliales</taxon>
        <taxon>Prolixibacteraceae</taxon>
        <taxon>Mangrovibacterium</taxon>
    </lineage>
</organism>